<evidence type="ECO:0000256" key="1">
    <source>
        <dbReference type="ARBA" id="ARBA00023242"/>
    </source>
</evidence>
<evidence type="ECO:0000259" key="3">
    <source>
        <dbReference type="Pfam" id="PF00172"/>
    </source>
</evidence>
<dbReference type="Pfam" id="PF00172">
    <property type="entry name" value="Zn_clus"/>
    <property type="match status" value="1"/>
</dbReference>
<dbReference type="SUPFAM" id="SSF57701">
    <property type="entry name" value="Zn2/Cys6 DNA-binding domain"/>
    <property type="match status" value="1"/>
</dbReference>
<dbReference type="Gene3D" id="4.10.240.10">
    <property type="entry name" value="Zn(2)-C6 fungal-type DNA-binding domain"/>
    <property type="match status" value="1"/>
</dbReference>
<feature type="domain" description="Zn(2)-C6 fungal-type" evidence="3">
    <location>
        <begin position="30"/>
        <end position="61"/>
    </location>
</feature>
<dbReference type="AlphaFoldDB" id="A0A9P9BLJ5"/>
<keyword evidence="1" id="KW-0539">Nucleus</keyword>
<dbReference type="InterPro" id="IPR036864">
    <property type="entry name" value="Zn2-C6_fun-type_DNA-bd_sf"/>
</dbReference>
<dbReference type="CDD" id="cd00067">
    <property type="entry name" value="GAL4"/>
    <property type="match status" value="1"/>
</dbReference>
<feature type="compositionally biased region" description="Low complexity" evidence="2">
    <location>
        <begin position="207"/>
        <end position="228"/>
    </location>
</feature>
<protein>
    <recommendedName>
        <fullName evidence="3">Zn(2)-C6 fungal-type domain-containing protein</fullName>
    </recommendedName>
</protein>
<gene>
    <name evidence="4" type="ORF">B0I36DRAFT_332285</name>
</gene>
<feature type="compositionally biased region" description="Low complexity" evidence="2">
    <location>
        <begin position="264"/>
        <end position="276"/>
    </location>
</feature>
<evidence type="ECO:0000313" key="4">
    <source>
        <dbReference type="EMBL" id="KAH7024954.1"/>
    </source>
</evidence>
<dbReference type="GO" id="GO:0008270">
    <property type="term" value="F:zinc ion binding"/>
    <property type="evidence" value="ECO:0007669"/>
    <property type="project" value="InterPro"/>
</dbReference>
<evidence type="ECO:0000256" key="2">
    <source>
        <dbReference type="SAM" id="MobiDB-lite"/>
    </source>
</evidence>
<dbReference type="Proteomes" id="UP000756346">
    <property type="component" value="Unassembled WGS sequence"/>
</dbReference>
<accession>A0A9P9BLJ5</accession>
<keyword evidence="5" id="KW-1185">Reference proteome</keyword>
<dbReference type="EMBL" id="JAGTJQ010000009">
    <property type="protein sequence ID" value="KAH7024954.1"/>
    <property type="molecule type" value="Genomic_DNA"/>
</dbReference>
<dbReference type="RefSeq" id="XP_046008502.1">
    <property type="nucleotide sequence ID" value="XM_046155088.1"/>
</dbReference>
<evidence type="ECO:0000313" key="5">
    <source>
        <dbReference type="Proteomes" id="UP000756346"/>
    </source>
</evidence>
<dbReference type="OrthoDB" id="4356994at2759"/>
<dbReference type="GO" id="GO:0000981">
    <property type="term" value="F:DNA-binding transcription factor activity, RNA polymerase II-specific"/>
    <property type="evidence" value="ECO:0007669"/>
    <property type="project" value="InterPro"/>
</dbReference>
<feature type="region of interest" description="Disordered" evidence="2">
    <location>
        <begin position="202"/>
        <end position="335"/>
    </location>
</feature>
<comment type="caution">
    <text evidence="4">The sequence shown here is derived from an EMBL/GenBank/DDBJ whole genome shotgun (WGS) entry which is preliminary data.</text>
</comment>
<reference evidence="4" key="1">
    <citation type="journal article" date="2021" name="Nat. Commun.">
        <title>Genetic determinants of endophytism in the Arabidopsis root mycobiome.</title>
        <authorList>
            <person name="Mesny F."/>
            <person name="Miyauchi S."/>
            <person name="Thiergart T."/>
            <person name="Pickel B."/>
            <person name="Atanasova L."/>
            <person name="Karlsson M."/>
            <person name="Huettel B."/>
            <person name="Barry K.W."/>
            <person name="Haridas S."/>
            <person name="Chen C."/>
            <person name="Bauer D."/>
            <person name="Andreopoulos W."/>
            <person name="Pangilinan J."/>
            <person name="LaButti K."/>
            <person name="Riley R."/>
            <person name="Lipzen A."/>
            <person name="Clum A."/>
            <person name="Drula E."/>
            <person name="Henrissat B."/>
            <person name="Kohler A."/>
            <person name="Grigoriev I.V."/>
            <person name="Martin F.M."/>
            <person name="Hacquard S."/>
        </authorList>
    </citation>
    <scope>NUCLEOTIDE SEQUENCE</scope>
    <source>
        <strain evidence="4">MPI-CAGE-CH-0230</strain>
    </source>
</reference>
<proteinExistence type="predicted"/>
<dbReference type="InterPro" id="IPR001138">
    <property type="entry name" value="Zn2Cys6_DnaBD"/>
</dbReference>
<organism evidence="4 5">
    <name type="scientific">Microdochium trichocladiopsis</name>
    <dbReference type="NCBI Taxonomy" id="1682393"/>
    <lineage>
        <taxon>Eukaryota</taxon>
        <taxon>Fungi</taxon>
        <taxon>Dikarya</taxon>
        <taxon>Ascomycota</taxon>
        <taxon>Pezizomycotina</taxon>
        <taxon>Sordariomycetes</taxon>
        <taxon>Xylariomycetidae</taxon>
        <taxon>Xylariales</taxon>
        <taxon>Microdochiaceae</taxon>
        <taxon>Microdochium</taxon>
    </lineage>
</organism>
<name>A0A9P9BLJ5_9PEZI</name>
<dbReference type="Pfam" id="PF14223">
    <property type="entry name" value="Retrotran_gag_2"/>
    <property type="match status" value="1"/>
</dbReference>
<sequence>MCGFLFRPLARTLRQLLPILLTNARPRPQRDRKIKCDGAQPVCRGCARNGHKCCYAPPAQRYSKADLAMMLEGINQRLLQAEASTTTAMSSELAFHHLGSSVHLPMTNADLSMMLDGTSAAAATPDFGFGFGSSYQPATTTTTTTTGSGASASAVMHGWNASSHAEAPAQPASFALPPVVLENGQQPVPLFGRDMLPFQLDTGAGAGSSMSMSPSQAGSGASESAASPFHHHSACPTWSGKRRRISTGQEGWWPCGNDKPYRQPSPDNNSFNNNDNIRTPDSRPDPAASNPQPEDSRPPTPASRTRSHYSADAPPAGSTQCAESACPPPTSPADCPAASPALNPCDSSMRRQIGNGASFQGLPVLTGPDQYDRWVRAVRAAARKEGVWDMMTGECERPSTPRPDASPESWRRHNDDMTYWLSKRELALGAIEGSLSEELQARIEGIECTREAWLTLERECKRPKQQALLEVIRELKGLSAETHEGLGGGGGGVAQLVERITKLRAEMACITTPLLQQLPEWYFALHFLVCLPTTYEGLVSSITSSGPLAVDFGSEGSLARVVKLAQAEERRLLIATRR</sequence>
<dbReference type="GeneID" id="70184634"/>